<evidence type="ECO:0000256" key="9">
    <source>
        <dbReference type="ARBA" id="ARBA00074442"/>
    </source>
</evidence>
<evidence type="ECO:0000256" key="11">
    <source>
        <dbReference type="SAM" id="MobiDB-lite"/>
    </source>
</evidence>
<dbReference type="Gene3D" id="2.130.10.10">
    <property type="entry name" value="YVTN repeat-like/Quinoprotein amine dehydrogenase"/>
    <property type="match status" value="1"/>
</dbReference>
<organism evidence="12 13">
    <name type="scientific">Coilia grayii</name>
    <name type="common">Gray's grenadier anchovy</name>
    <dbReference type="NCBI Taxonomy" id="363190"/>
    <lineage>
        <taxon>Eukaryota</taxon>
        <taxon>Metazoa</taxon>
        <taxon>Chordata</taxon>
        <taxon>Craniata</taxon>
        <taxon>Vertebrata</taxon>
        <taxon>Euteleostomi</taxon>
        <taxon>Actinopterygii</taxon>
        <taxon>Neopterygii</taxon>
        <taxon>Teleostei</taxon>
        <taxon>Clupei</taxon>
        <taxon>Clupeiformes</taxon>
        <taxon>Clupeoidei</taxon>
        <taxon>Engraulidae</taxon>
        <taxon>Coilinae</taxon>
        <taxon>Coilia</taxon>
    </lineage>
</organism>
<proteinExistence type="inferred from homology"/>
<dbReference type="EMBL" id="JBHFQA010000003">
    <property type="protein sequence ID" value="KAL2101873.1"/>
    <property type="molecule type" value="Genomic_DNA"/>
</dbReference>
<comment type="similarity">
    <text evidence="7">Belongs to the WD repeat UTP18 family.</text>
</comment>
<feature type="region of interest" description="Disordered" evidence="11">
    <location>
        <begin position="71"/>
        <end position="93"/>
    </location>
</feature>
<keyword evidence="6" id="KW-0539">Nucleus</keyword>
<dbReference type="GO" id="GO:0005730">
    <property type="term" value="C:nucleolus"/>
    <property type="evidence" value="ECO:0007669"/>
    <property type="project" value="UniProtKB-SubCell"/>
</dbReference>
<evidence type="ECO:0000256" key="5">
    <source>
        <dbReference type="ARBA" id="ARBA00022737"/>
    </source>
</evidence>
<dbReference type="FunFam" id="2.130.10.10:FF:000121">
    <property type="entry name" value="U3 small nucleolar RNA-associated protein 18 homolog"/>
    <property type="match status" value="1"/>
</dbReference>
<keyword evidence="4" id="KW-0853">WD repeat</keyword>
<dbReference type="SUPFAM" id="SSF50978">
    <property type="entry name" value="WD40 repeat-like"/>
    <property type="match status" value="1"/>
</dbReference>
<keyword evidence="2" id="KW-0698">rRNA processing</keyword>
<dbReference type="InterPro" id="IPR015943">
    <property type="entry name" value="WD40/YVTN_repeat-like_dom_sf"/>
</dbReference>
<evidence type="ECO:0000256" key="3">
    <source>
        <dbReference type="ARBA" id="ARBA00022553"/>
    </source>
</evidence>
<dbReference type="InterPro" id="IPR036322">
    <property type="entry name" value="WD40_repeat_dom_sf"/>
</dbReference>
<dbReference type="AlphaFoldDB" id="A0ABD1KRV5"/>
<dbReference type="PANTHER" id="PTHR18359:SF0">
    <property type="entry name" value="U3 SMALL NUCLEOLAR RNA-ASSOCIATED PROTEIN 18 HOMOLOG"/>
    <property type="match status" value="1"/>
</dbReference>
<dbReference type="GO" id="GO:0006364">
    <property type="term" value="P:rRNA processing"/>
    <property type="evidence" value="ECO:0007669"/>
    <property type="project" value="UniProtKB-KW"/>
</dbReference>
<evidence type="ECO:0000256" key="7">
    <source>
        <dbReference type="ARBA" id="ARBA00025767"/>
    </source>
</evidence>
<evidence type="ECO:0000256" key="4">
    <source>
        <dbReference type="ARBA" id="ARBA00022574"/>
    </source>
</evidence>
<comment type="function">
    <text evidence="8">Part of the small subunit (SSU) processome, first precursor of the small eukaryotic ribosomal subunit. During the assembly of the SSU processome in the nucleolus, many ribosome biogenesis factors, an RNA chaperone and ribosomal proteins associate with the nascent pre-rRNA and work in concert to generate RNA folding, modifications, rearrangements and cleavage as well as targeted degradation of pre-ribosomal RNA by the RNA exosome. Involved in nucleolar processing of pre-18S ribosomal RNA.</text>
</comment>
<name>A0ABD1KRV5_9TELE</name>
<gene>
    <name evidence="12" type="ORF">ACEWY4_003634</name>
</gene>
<dbReference type="Proteomes" id="UP001591681">
    <property type="component" value="Unassembled WGS sequence"/>
</dbReference>
<comment type="caution">
    <text evidence="12">The sequence shown here is derived from an EMBL/GenBank/DDBJ whole genome shotgun (WGS) entry which is preliminary data.</text>
</comment>
<dbReference type="InterPro" id="IPR001680">
    <property type="entry name" value="WD40_rpt"/>
</dbReference>
<keyword evidence="5" id="KW-0677">Repeat</keyword>
<evidence type="ECO:0000313" key="13">
    <source>
        <dbReference type="Proteomes" id="UP001591681"/>
    </source>
</evidence>
<evidence type="ECO:0000256" key="6">
    <source>
        <dbReference type="ARBA" id="ARBA00023242"/>
    </source>
</evidence>
<feature type="compositionally biased region" description="Acidic residues" evidence="11">
    <location>
        <begin position="76"/>
        <end position="87"/>
    </location>
</feature>
<accession>A0ABD1KRV5</accession>
<evidence type="ECO:0000256" key="2">
    <source>
        <dbReference type="ARBA" id="ARBA00022552"/>
    </source>
</evidence>
<dbReference type="Pfam" id="PF00400">
    <property type="entry name" value="WD40"/>
    <property type="match status" value="1"/>
</dbReference>
<protein>
    <recommendedName>
        <fullName evidence="9">U3 small nucleolar RNA-associated protein 18 homolog</fullName>
    </recommendedName>
    <alternativeName>
        <fullName evidence="10">WD repeat-containing protein 50</fullName>
    </alternativeName>
</protein>
<reference evidence="12 13" key="1">
    <citation type="submission" date="2024-09" db="EMBL/GenBank/DDBJ databases">
        <title>A chromosome-level genome assembly of Gray's grenadier anchovy, Coilia grayii.</title>
        <authorList>
            <person name="Fu Z."/>
        </authorList>
    </citation>
    <scope>NUCLEOTIDE SEQUENCE [LARGE SCALE GENOMIC DNA]</scope>
    <source>
        <strain evidence="12">G4</strain>
        <tissue evidence="12">Muscle</tissue>
    </source>
</reference>
<feature type="region of interest" description="Disordered" evidence="11">
    <location>
        <begin position="1"/>
        <end position="28"/>
    </location>
</feature>
<evidence type="ECO:0000256" key="10">
    <source>
        <dbReference type="ARBA" id="ARBA00075773"/>
    </source>
</evidence>
<dbReference type="InterPro" id="IPR045161">
    <property type="entry name" value="Utp18"/>
</dbReference>
<evidence type="ECO:0000256" key="8">
    <source>
        <dbReference type="ARBA" id="ARBA00058527"/>
    </source>
</evidence>
<keyword evidence="13" id="KW-1185">Reference proteome</keyword>
<comment type="subcellular location">
    <subcellularLocation>
        <location evidence="1">Nucleus</location>
        <location evidence="1">Nucleolus</location>
    </subcellularLocation>
</comment>
<evidence type="ECO:0000256" key="1">
    <source>
        <dbReference type="ARBA" id="ARBA00004604"/>
    </source>
</evidence>
<dbReference type="SMART" id="SM00320">
    <property type="entry name" value="WD40"/>
    <property type="match status" value="4"/>
</dbReference>
<dbReference type="PANTHER" id="PTHR18359">
    <property type="entry name" value="WD-REPEAT PROTEIN-RELATED"/>
    <property type="match status" value="1"/>
</dbReference>
<evidence type="ECO:0000313" key="12">
    <source>
        <dbReference type="EMBL" id="KAL2101873.1"/>
    </source>
</evidence>
<sequence>MATLMPHERKGKKRVCDPEVDLEEEENRREKNVKLVKALGEQDASVKLLEDLVFGAEDELVERLEHAANDVMGSLLDEEESSEEETTNESRLQLPAVRKAVWQDDDDDVEEDVDMGHRFRKDFTKGDAESRMSKQKLQQRLKEQFQKSMGGAPAWAETDVKKKKKVVDEEDEDDEDNLLRKTGNFVGTSESLPKGVLRIKKCLNANNDRPADDRLTTVQFHPSAQVVMTAGLDHSIALFQVDGKTNPKIQSIHLEKFPVNKACFSANGEQVIATGLRNKLFYIYDMMEGKIIPVPTVRGLSEQRVKEFEVSPEGGFLLLTGSSGYLHLMTMKTKEVIRSMKVSGNVCGTAFSADGSKIFSKSEEGEVFIWDARSSKCLGRFPDEGCVRGTSIAVSRDGQYLACGSQSGVVNVYSQQACLREAEPKPLKAIMNLVTAATALRFNPSSEILAIASRADDEANKLVHLPSCTVFSNFPVFQRKTIYRTHCLDFSPNSGFYSVANNKGDALLFRLLHYKDF</sequence>
<keyword evidence="3" id="KW-0597">Phosphoprotein</keyword>